<feature type="region of interest" description="Disordered" evidence="1">
    <location>
        <begin position="201"/>
        <end position="220"/>
    </location>
</feature>
<gene>
    <name evidence="3" type="ORF">VE01_02242</name>
</gene>
<name>A0A1B8GVJ2_9PEZI</name>
<keyword evidence="2" id="KW-0472">Membrane</keyword>
<feature type="transmembrane region" description="Helical" evidence="2">
    <location>
        <begin position="749"/>
        <end position="768"/>
    </location>
</feature>
<dbReference type="InterPro" id="IPR033481">
    <property type="entry name" value="Dni1/Fig1"/>
</dbReference>
<sequence>MSTPQPPPPPSGSPTSSDTLPRTPSPKSPSISAPPQTLNFQPPGIIITSAPEEPFIRSAAPSPSSSRFAAEERSRRSAAPSPEERSLKTPSPSPSPSLTGAVVAGPSQGSRSRSSSILGAGVPPLIPGAGNGYSAAGVSGSMPPPPAPTLIPDPPGSTRLAAFPRTRFSSHHVEFEGRPPQQPELLATPLSSYFEGRHTVDPASIADSGRSSSSSSRPYSRNAAMVIPQLSGPASQHGGDPSSSGFQRSGPVVGTGTGQNEDAVPRRRGRSAFERVQDFMRGACMPIAGRKRGHEEMEDGWALTGMVGDGVGNGFGNGLGNGNANGFGNENGFVNANGFGNGFGNGNENGNENGVDGYFHEEDGDVDMDGANAMATDDAVHGDDAMDGANAMATDDAVHGDDAMDGDATIHGATMDAVETGTEHTEPQNGYEDHDEALATAPRQLADPITMSRRNASTQGSSPAERSQTSVVVSSEAPTLKGFARLAHRARISRLAQLIRIDRLSRLARAALYWLPFFGIHHVFMITISISIIFLSILVAGCTTTGLKDVYLLSLSYQPAPPSSPPASQLSPSLSTTFANLAGNSTTLQVRAGYIGMCISAAPGNWTCSRDADALARALNGTRSGSSPDPLNILWIAKTFRDTIVFDGLIFASIALMVISLILLVTYPQWHTSEDDDGSEVEVRPFPSRAVSKITLVAILIAAILMMISILWQHVATATASSMGGSLAYGAVRGGVGAAAMVLGWGGGFLVVVAMLGILVMVLSIQTIQAIEY</sequence>
<keyword evidence="4" id="KW-1185">Reference proteome</keyword>
<dbReference type="GO" id="GO:0043332">
    <property type="term" value="C:mating projection tip"/>
    <property type="evidence" value="ECO:0007669"/>
    <property type="project" value="TreeGrafter"/>
</dbReference>
<feature type="region of interest" description="Disordered" evidence="1">
    <location>
        <begin position="1"/>
        <end position="161"/>
    </location>
</feature>
<feature type="region of interest" description="Disordered" evidence="1">
    <location>
        <begin position="167"/>
        <end position="186"/>
    </location>
</feature>
<reference evidence="4" key="2">
    <citation type="journal article" date="2018" name="Nat. Commun.">
        <title>Extreme sensitivity to ultraviolet light in the fungal pathogen causing white-nose syndrome of bats.</title>
        <authorList>
            <person name="Palmer J.M."/>
            <person name="Drees K.P."/>
            <person name="Foster J.T."/>
            <person name="Lindner D.L."/>
        </authorList>
    </citation>
    <scope>NUCLEOTIDE SEQUENCE [LARGE SCALE GENOMIC DNA]</scope>
    <source>
        <strain evidence="4">UAMH 10579</strain>
    </source>
</reference>
<dbReference type="RefSeq" id="XP_018133587.1">
    <property type="nucleotide sequence ID" value="XM_018271753.2"/>
</dbReference>
<dbReference type="OrthoDB" id="3439930at2759"/>
<feature type="compositionally biased region" description="Pro residues" evidence="1">
    <location>
        <begin position="1"/>
        <end position="12"/>
    </location>
</feature>
<evidence type="ECO:0000256" key="2">
    <source>
        <dbReference type="SAM" id="Phobius"/>
    </source>
</evidence>
<dbReference type="PANTHER" id="PTHR28092:SF1">
    <property type="entry name" value="FACTOR-INDUCED GENE 1 PROTEIN"/>
    <property type="match status" value="1"/>
</dbReference>
<keyword evidence="2" id="KW-0812">Transmembrane</keyword>
<dbReference type="Pfam" id="PF12351">
    <property type="entry name" value="Fig1"/>
    <property type="match status" value="1"/>
</dbReference>
<dbReference type="Proteomes" id="UP000091956">
    <property type="component" value="Unassembled WGS sequence"/>
</dbReference>
<organism evidence="3 4">
    <name type="scientific">Pseudogymnoascus verrucosus</name>
    <dbReference type="NCBI Taxonomy" id="342668"/>
    <lineage>
        <taxon>Eukaryota</taxon>
        <taxon>Fungi</taxon>
        <taxon>Dikarya</taxon>
        <taxon>Ascomycota</taxon>
        <taxon>Pezizomycotina</taxon>
        <taxon>Leotiomycetes</taxon>
        <taxon>Thelebolales</taxon>
        <taxon>Thelebolaceae</taxon>
        <taxon>Pseudogymnoascus</taxon>
    </lineage>
</organism>
<reference evidence="3 4" key="1">
    <citation type="submission" date="2016-03" db="EMBL/GenBank/DDBJ databases">
        <title>Comparative genomics of Pseudogymnoascus destructans, the fungus causing white-nose syndrome of bats.</title>
        <authorList>
            <person name="Palmer J.M."/>
            <person name="Drees K.P."/>
            <person name="Foster J.T."/>
            <person name="Lindner D.L."/>
        </authorList>
    </citation>
    <scope>NUCLEOTIDE SEQUENCE [LARGE SCALE GENOMIC DNA]</scope>
    <source>
        <strain evidence="3 4">UAMH 10579</strain>
    </source>
</reference>
<dbReference type="GeneID" id="28835628"/>
<accession>A0A1B8GVJ2</accession>
<dbReference type="GO" id="GO:0016020">
    <property type="term" value="C:membrane"/>
    <property type="evidence" value="ECO:0007669"/>
    <property type="project" value="InterPro"/>
</dbReference>
<feature type="transmembrane region" description="Helical" evidence="2">
    <location>
        <begin position="513"/>
        <end position="539"/>
    </location>
</feature>
<evidence type="ECO:0000256" key="1">
    <source>
        <dbReference type="SAM" id="MobiDB-lite"/>
    </source>
</evidence>
<feature type="region of interest" description="Disordered" evidence="1">
    <location>
        <begin position="445"/>
        <end position="472"/>
    </location>
</feature>
<dbReference type="EMBL" id="KV460211">
    <property type="protein sequence ID" value="OBT99854.1"/>
    <property type="molecule type" value="Genomic_DNA"/>
</dbReference>
<protein>
    <submittedName>
        <fullName evidence="3">Uncharacterized protein</fullName>
    </submittedName>
</protein>
<feature type="compositionally biased region" description="Polar residues" evidence="1">
    <location>
        <begin position="452"/>
        <end position="472"/>
    </location>
</feature>
<dbReference type="GO" id="GO:0000747">
    <property type="term" value="P:conjugation with cellular fusion"/>
    <property type="evidence" value="ECO:0007669"/>
    <property type="project" value="TreeGrafter"/>
</dbReference>
<feature type="region of interest" description="Disordered" evidence="1">
    <location>
        <begin position="230"/>
        <end position="273"/>
    </location>
</feature>
<evidence type="ECO:0000313" key="3">
    <source>
        <dbReference type="EMBL" id="OBT99854.1"/>
    </source>
</evidence>
<evidence type="ECO:0000313" key="4">
    <source>
        <dbReference type="Proteomes" id="UP000091956"/>
    </source>
</evidence>
<dbReference type="STRING" id="342668.A0A1B8GVJ2"/>
<feature type="compositionally biased region" description="Low complexity" evidence="1">
    <location>
        <begin position="57"/>
        <end position="68"/>
    </location>
</feature>
<feature type="transmembrane region" description="Helical" evidence="2">
    <location>
        <begin position="690"/>
        <end position="712"/>
    </location>
</feature>
<proteinExistence type="predicted"/>
<dbReference type="AlphaFoldDB" id="A0A1B8GVJ2"/>
<feature type="compositionally biased region" description="Low complexity" evidence="1">
    <location>
        <begin position="203"/>
        <end position="220"/>
    </location>
</feature>
<feature type="transmembrane region" description="Helical" evidence="2">
    <location>
        <begin position="644"/>
        <end position="670"/>
    </location>
</feature>
<dbReference type="PANTHER" id="PTHR28092">
    <property type="entry name" value="FACTOR-INDUCED GENE 1 PROTEIN"/>
    <property type="match status" value="1"/>
</dbReference>
<feature type="compositionally biased region" description="Pro residues" evidence="1">
    <location>
        <begin position="142"/>
        <end position="155"/>
    </location>
</feature>
<keyword evidence="2" id="KW-1133">Transmembrane helix</keyword>